<dbReference type="EMBL" id="AFGF01000263">
    <property type="protein sequence ID" value="EGO62005.1"/>
    <property type="molecule type" value="Genomic_DNA"/>
</dbReference>
<proteinExistence type="predicted"/>
<dbReference type="PANTHER" id="PTHR38137:SF2">
    <property type="entry name" value="PRC-BARREL DOMAIN-CONTAINING PROTEIN"/>
    <property type="match status" value="1"/>
</dbReference>
<dbReference type="PANTHER" id="PTHR38137">
    <property type="entry name" value="PRC-BARREL DOMAIN PROTEIN"/>
    <property type="match status" value="1"/>
</dbReference>
<dbReference type="Proteomes" id="UP000003240">
    <property type="component" value="Unassembled WGS sequence"/>
</dbReference>
<dbReference type="eggNOG" id="COG3881">
    <property type="taxonomic scope" value="Bacteria"/>
</dbReference>
<dbReference type="AlphaFoldDB" id="F7NPN8"/>
<keyword evidence="3" id="KW-1185">Reference proteome</keyword>
<dbReference type="OrthoDB" id="1707618at2"/>
<protein>
    <submittedName>
        <fullName evidence="2">PRC-barrel domain-containing protein</fullName>
    </submittedName>
</protein>
<dbReference type="Pfam" id="PF05239">
    <property type="entry name" value="PRC"/>
    <property type="match status" value="2"/>
</dbReference>
<accession>F7NPN8</accession>
<feature type="domain" description="PRC-barrel" evidence="1">
    <location>
        <begin position="88"/>
        <end position="133"/>
    </location>
</feature>
<dbReference type="SUPFAM" id="SSF50346">
    <property type="entry name" value="PRC-barrel domain"/>
    <property type="match status" value="2"/>
</dbReference>
<sequence>MRRISEMIGLPVMVTGEGIQVGTVTEVVLDIDSATVFCLLLTDEPDSSQGVPMADIYRIGEDAVMLRDEKCIGDMAPLLNQAGLYPTRSIFGKDIITETGTNIGILTDMQFDPATGELIRYVVSDGILVDWICGRKMMPLPVAQMISDDTVLVPESMSQLLQEDD</sequence>
<organism evidence="2 3">
    <name type="scientific">Acetonema longum DSM 6540</name>
    <dbReference type="NCBI Taxonomy" id="1009370"/>
    <lineage>
        <taxon>Bacteria</taxon>
        <taxon>Bacillati</taxon>
        <taxon>Bacillota</taxon>
        <taxon>Negativicutes</taxon>
        <taxon>Acetonemataceae</taxon>
        <taxon>Acetonema</taxon>
    </lineage>
</organism>
<gene>
    <name evidence="2" type="ORF">ALO_20427</name>
</gene>
<evidence type="ECO:0000259" key="1">
    <source>
        <dbReference type="Pfam" id="PF05239"/>
    </source>
</evidence>
<dbReference type="InterPro" id="IPR027275">
    <property type="entry name" value="PRC-brl_dom"/>
</dbReference>
<evidence type="ECO:0000313" key="3">
    <source>
        <dbReference type="Proteomes" id="UP000003240"/>
    </source>
</evidence>
<name>F7NPN8_9FIRM</name>
<reference evidence="2 3" key="1">
    <citation type="journal article" date="2011" name="EMBO J.">
        <title>Structural diversity of bacterial flagellar motors.</title>
        <authorList>
            <person name="Chen S."/>
            <person name="Beeby M."/>
            <person name="Murphy G.E."/>
            <person name="Leadbetter J.R."/>
            <person name="Hendrixson D.R."/>
            <person name="Briegel A."/>
            <person name="Li Z."/>
            <person name="Shi J."/>
            <person name="Tocheva E.I."/>
            <person name="Muller A."/>
            <person name="Dobro M.J."/>
            <person name="Jensen G.J."/>
        </authorList>
    </citation>
    <scope>NUCLEOTIDE SEQUENCE [LARGE SCALE GENOMIC DNA]</scope>
    <source>
        <strain evidence="2 3">DSM 6540</strain>
    </source>
</reference>
<dbReference type="RefSeq" id="WP_004099532.1">
    <property type="nucleotide sequence ID" value="NZ_AFGF01000263.1"/>
</dbReference>
<dbReference type="InterPro" id="IPR011033">
    <property type="entry name" value="PRC_barrel-like_sf"/>
</dbReference>
<dbReference type="STRING" id="1009370.ALO_20427"/>
<comment type="caution">
    <text evidence="2">The sequence shown here is derived from an EMBL/GenBank/DDBJ whole genome shotgun (WGS) entry which is preliminary data.</text>
</comment>
<evidence type="ECO:0000313" key="2">
    <source>
        <dbReference type="EMBL" id="EGO62005.1"/>
    </source>
</evidence>
<dbReference type="Gene3D" id="2.30.30.240">
    <property type="entry name" value="PRC-barrel domain"/>
    <property type="match status" value="2"/>
</dbReference>
<feature type="domain" description="PRC-barrel" evidence="1">
    <location>
        <begin position="2"/>
        <end position="67"/>
    </location>
</feature>